<keyword evidence="1" id="KW-0547">Nucleotide-binding</keyword>
<dbReference type="PROSITE" id="PS51192">
    <property type="entry name" value="HELICASE_ATP_BIND_1"/>
    <property type="match status" value="1"/>
</dbReference>
<dbReference type="EMBL" id="MK071986">
    <property type="protein sequence ID" value="AYV76549.1"/>
    <property type="molecule type" value="Genomic_DNA"/>
</dbReference>
<gene>
    <name evidence="6" type="ORF">Terrestrivirus8_42</name>
</gene>
<evidence type="ECO:0000259" key="5">
    <source>
        <dbReference type="PROSITE" id="PS51192"/>
    </source>
</evidence>
<dbReference type="GO" id="GO:0016787">
    <property type="term" value="F:hydrolase activity"/>
    <property type="evidence" value="ECO:0007669"/>
    <property type="project" value="UniProtKB-KW"/>
</dbReference>
<evidence type="ECO:0000256" key="2">
    <source>
        <dbReference type="ARBA" id="ARBA00022801"/>
    </source>
</evidence>
<dbReference type="SMART" id="SM00487">
    <property type="entry name" value="DEXDc"/>
    <property type="match status" value="1"/>
</dbReference>
<dbReference type="SUPFAM" id="SSF52540">
    <property type="entry name" value="P-loop containing nucleoside triphosphate hydrolases"/>
    <property type="match status" value="2"/>
</dbReference>
<dbReference type="InterPro" id="IPR006935">
    <property type="entry name" value="Helicase/UvrB_N"/>
</dbReference>
<keyword evidence="4" id="KW-0067">ATP-binding</keyword>
<dbReference type="Gene3D" id="3.40.50.300">
    <property type="entry name" value="P-loop containing nucleotide triphosphate hydrolases"/>
    <property type="match status" value="1"/>
</dbReference>
<dbReference type="Pfam" id="PF04851">
    <property type="entry name" value="ResIII"/>
    <property type="match status" value="1"/>
</dbReference>
<dbReference type="InterPro" id="IPR050742">
    <property type="entry name" value="Helicase_Restrict-Modif_Enz"/>
</dbReference>
<dbReference type="InterPro" id="IPR014001">
    <property type="entry name" value="Helicase_ATP-bd"/>
</dbReference>
<name>A0A3G4ZSX7_9VIRU</name>
<keyword evidence="2" id="KW-0378">Hydrolase</keyword>
<organism evidence="6">
    <name type="scientific">Terrestrivirus sp</name>
    <dbReference type="NCBI Taxonomy" id="2487775"/>
    <lineage>
        <taxon>Viruses</taxon>
        <taxon>Varidnaviria</taxon>
        <taxon>Bamfordvirae</taxon>
        <taxon>Nucleocytoviricota</taxon>
        <taxon>Megaviricetes</taxon>
        <taxon>Imitervirales</taxon>
        <taxon>Mimiviridae</taxon>
        <taxon>Klosneuvirinae</taxon>
    </lineage>
</organism>
<reference evidence="6" key="1">
    <citation type="submission" date="2018-10" db="EMBL/GenBank/DDBJ databases">
        <title>Hidden diversity of soil giant viruses.</title>
        <authorList>
            <person name="Schulz F."/>
            <person name="Alteio L."/>
            <person name="Goudeau D."/>
            <person name="Ryan E.M."/>
            <person name="Malmstrom R.R."/>
            <person name="Blanchard J."/>
            <person name="Woyke T."/>
        </authorList>
    </citation>
    <scope>NUCLEOTIDE SEQUENCE</scope>
    <source>
        <strain evidence="6">TEV1</strain>
    </source>
</reference>
<dbReference type="GO" id="GO:0005524">
    <property type="term" value="F:ATP binding"/>
    <property type="evidence" value="ECO:0007669"/>
    <property type="project" value="UniProtKB-KW"/>
</dbReference>
<dbReference type="PANTHER" id="PTHR47396">
    <property type="entry name" value="TYPE I RESTRICTION ENZYME ECOKI R PROTEIN"/>
    <property type="match status" value="1"/>
</dbReference>
<sequence length="764" mass="88919">MNTFDQIINETKITSTYGSEYVGVDCLAIKNDYIITIQNKWEKTSPKIERVIQFVNISEKLKELTGRQLLCALFVSKCKMTRNGIKTIKNANNDGKYSFDVYFNLDNEGEENMSKMMGTIKNFIIKMMKKKGFIKNDVKIVKTLRDDQRDNVDKFVNKLLVKQNLQVGIIMKPTGTGKTIEAIACIGKFMEKYPLLSILWITERIDVLKSQFDNSDKIDMCIEMGLIGDYSKYNFVTWYKDKSNIEDLNKLLDKDKPTILITNTASLLWGEKYKNITKDKFGKIVVDECHWMGAQQRYHFLKYTKQEWTNLKILLGFSATPIRPEKENIARVKEIFGDGQNVFFISTMTFLEAVHEKLILPPDFYWIETKLDKEISYSDFKKNVNIDKYNQILEHINVLLGKSVTQKGLFWSQTTNNADNWKKIFEEAVQNKTLYPNISKFKFFITHSNMKNNADNDDNDDDTITKSELDQFMIYEGPAVLIAVEQAKEGFDDERIDIVGNLEPVKERSVIKAQQQTGRPIRTSSKYKLKKKAIVFDCFCFDNEEDKIKKIISMLAYNTLLLKNVEMLDEKYDANNAYDQVAKMIKQNPDGTITLKVNEGIEIPFNILSSELKQLEWNNIPEKIKEELQKQLYQGGITCKKAIEIIKKYNIETEQQYQKICENDSRLPKNPFNTYPDFPGWTTYLSVDRSKYYNNYNDCKKSISEIIKNDQSIKSNNVTKIYELCKEIDNKLPPNPCDFYKDYGITDISKLIEISIIKKQLIMF</sequence>
<dbReference type="GO" id="GO:0004386">
    <property type="term" value="F:helicase activity"/>
    <property type="evidence" value="ECO:0007669"/>
    <property type="project" value="UniProtKB-KW"/>
</dbReference>
<proteinExistence type="predicted"/>
<evidence type="ECO:0000256" key="4">
    <source>
        <dbReference type="ARBA" id="ARBA00022840"/>
    </source>
</evidence>
<dbReference type="PROSITE" id="PS00018">
    <property type="entry name" value="EF_HAND_1"/>
    <property type="match status" value="1"/>
</dbReference>
<dbReference type="GO" id="GO:0003677">
    <property type="term" value="F:DNA binding"/>
    <property type="evidence" value="ECO:0007669"/>
    <property type="project" value="InterPro"/>
</dbReference>
<dbReference type="InterPro" id="IPR027417">
    <property type="entry name" value="P-loop_NTPase"/>
</dbReference>
<keyword evidence="3 6" id="KW-0347">Helicase</keyword>
<dbReference type="PANTHER" id="PTHR47396:SF1">
    <property type="entry name" value="ATP-DEPENDENT HELICASE IRC3-RELATED"/>
    <property type="match status" value="1"/>
</dbReference>
<protein>
    <submittedName>
        <fullName evidence="6">Superfamily II DNA or RNA helicase</fullName>
    </submittedName>
</protein>
<feature type="domain" description="Helicase ATP-binding" evidence="5">
    <location>
        <begin position="159"/>
        <end position="339"/>
    </location>
</feature>
<evidence type="ECO:0000313" key="6">
    <source>
        <dbReference type="EMBL" id="AYV76549.1"/>
    </source>
</evidence>
<accession>A0A3G4ZSX7</accession>
<evidence type="ECO:0000256" key="1">
    <source>
        <dbReference type="ARBA" id="ARBA00022741"/>
    </source>
</evidence>
<dbReference type="InterPro" id="IPR018247">
    <property type="entry name" value="EF_Hand_1_Ca_BS"/>
</dbReference>
<evidence type="ECO:0000256" key="3">
    <source>
        <dbReference type="ARBA" id="ARBA00022806"/>
    </source>
</evidence>